<keyword evidence="2" id="KW-1185">Reference proteome</keyword>
<comment type="caution">
    <text evidence="1">The sequence shown here is derived from an EMBL/GenBank/DDBJ whole genome shotgun (WGS) entry which is preliminary data.</text>
</comment>
<reference evidence="1 2" key="1">
    <citation type="submission" date="2013-09" db="EMBL/GenBank/DDBJ databases">
        <title>Corchorus capsularis genome sequencing.</title>
        <authorList>
            <person name="Alam M."/>
            <person name="Haque M.S."/>
            <person name="Islam M.S."/>
            <person name="Emdad E.M."/>
            <person name="Islam M.M."/>
            <person name="Ahmed B."/>
            <person name="Halim A."/>
            <person name="Hossen Q.M.M."/>
            <person name="Hossain M.Z."/>
            <person name="Ahmed R."/>
            <person name="Khan M.M."/>
            <person name="Islam R."/>
            <person name="Rashid M.M."/>
            <person name="Khan S.A."/>
            <person name="Rahman M.S."/>
            <person name="Alam M."/>
        </authorList>
    </citation>
    <scope>NUCLEOTIDE SEQUENCE [LARGE SCALE GENOMIC DNA]</scope>
    <source>
        <strain evidence="2">cv. CVL-1</strain>
        <tissue evidence="1">Whole seedling</tissue>
    </source>
</reference>
<dbReference type="AlphaFoldDB" id="A0A1R3GX21"/>
<evidence type="ECO:0000313" key="2">
    <source>
        <dbReference type="Proteomes" id="UP000188268"/>
    </source>
</evidence>
<dbReference type="EMBL" id="AWWV01013226">
    <property type="protein sequence ID" value="OMO62566.1"/>
    <property type="molecule type" value="Genomic_DNA"/>
</dbReference>
<organism evidence="1 2">
    <name type="scientific">Corchorus capsularis</name>
    <name type="common">Jute</name>
    <dbReference type="NCBI Taxonomy" id="210143"/>
    <lineage>
        <taxon>Eukaryota</taxon>
        <taxon>Viridiplantae</taxon>
        <taxon>Streptophyta</taxon>
        <taxon>Embryophyta</taxon>
        <taxon>Tracheophyta</taxon>
        <taxon>Spermatophyta</taxon>
        <taxon>Magnoliopsida</taxon>
        <taxon>eudicotyledons</taxon>
        <taxon>Gunneridae</taxon>
        <taxon>Pentapetalae</taxon>
        <taxon>rosids</taxon>
        <taxon>malvids</taxon>
        <taxon>Malvales</taxon>
        <taxon>Malvaceae</taxon>
        <taxon>Grewioideae</taxon>
        <taxon>Apeibeae</taxon>
        <taxon>Corchorus</taxon>
    </lineage>
</organism>
<protein>
    <submittedName>
        <fullName evidence="1">Uncharacterized protein</fullName>
    </submittedName>
</protein>
<proteinExistence type="predicted"/>
<dbReference type="Gramene" id="OMO62566">
    <property type="protein sequence ID" value="OMO62566"/>
    <property type="gene ID" value="CCACVL1_22758"/>
</dbReference>
<dbReference type="OrthoDB" id="983824at2759"/>
<name>A0A1R3GX21_COCAP</name>
<evidence type="ECO:0000313" key="1">
    <source>
        <dbReference type="EMBL" id="OMO62566.1"/>
    </source>
</evidence>
<dbReference type="Proteomes" id="UP000188268">
    <property type="component" value="Unassembled WGS sequence"/>
</dbReference>
<sequence length="307" mass="34430">MPLRKEQEPPPLPSLSPLLKSIIRLLEVQLAIPYPSKALQQSPEADHQPILRVIAKIIIALAEQHPDCGSHGAHILKSWLDVEHEQFPEAADAITMLEDNDMLSQLYSRGIIHQSPPQLAVEPAHETATFLTTEQRITNIKIQGEDRQVILLRTSPAYRLWIKAKFTVNLPEHTTSHKLQFLVDTTLTRFPDINTFGYDQYCSRQTYATARPLKIMIFNAAGGANPEFILSFAANSFEEKPYLVIITETRMSGSQGAQARQAMGFQATASIDPQGFFGGTWCLWNDLPFTFSVLSRDMNSLTAQLTM</sequence>
<accession>A0A1R3GX21</accession>
<gene>
    <name evidence="1" type="ORF">CCACVL1_22758</name>
</gene>